<dbReference type="PROSITE" id="PS51257">
    <property type="entry name" value="PROKAR_LIPOPROTEIN"/>
    <property type="match status" value="1"/>
</dbReference>
<keyword evidence="1" id="KW-0732">Signal</keyword>
<dbReference type="EMBL" id="CP123872">
    <property type="protein sequence ID" value="WND03696.1"/>
    <property type="molecule type" value="Genomic_DNA"/>
</dbReference>
<dbReference type="Proteomes" id="UP001268683">
    <property type="component" value="Chromosome"/>
</dbReference>
<proteinExistence type="predicted"/>
<protein>
    <submittedName>
        <fullName evidence="2">DUF3576 domain-containing protein</fullName>
    </submittedName>
</protein>
<keyword evidence="3" id="KW-1185">Reference proteome</keyword>
<dbReference type="Pfam" id="PF12100">
    <property type="entry name" value="DUF3576"/>
    <property type="match status" value="1"/>
</dbReference>
<reference evidence="2" key="1">
    <citation type="submission" date="2023-04" db="EMBL/GenBank/DDBJ databases">
        <title>Complete genome sequence of Temperatibacter marinus.</title>
        <authorList>
            <person name="Rong J.-C."/>
            <person name="Yi M.-L."/>
            <person name="Zhao Q."/>
        </authorList>
    </citation>
    <scope>NUCLEOTIDE SEQUENCE</scope>
    <source>
        <strain evidence="2">NBRC 110045</strain>
    </source>
</reference>
<organism evidence="2 3">
    <name type="scientific">Temperatibacter marinus</name>
    <dbReference type="NCBI Taxonomy" id="1456591"/>
    <lineage>
        <taxon>Bacteria</taxon>
        <taxon>Pseudomonadati</taxon>
        <taxon>Pseudomonadota</taxon>
        <taxon>Alphaproteobacteria</taxon>
        <taxon>Kordiimonadales</taxon>
        <taxon>Temperatibacteraceae</taxon>
        <taxon>Temperatibacter</taxon>
    </lineage>
</organism>
<name>A0AA52H9Z1_9PROT</name>
<feature type="chain" id="PRO_5041245929" evidence="1">
    <location>
        <begin position="25"/>
        <end position="143"/>
    </location>
</feature>
<evidence type="ECO:0000313" key="3">
    <source>
        <dbReference type="Proteomes" id="UP001268683"/>
    </source>
</evidence>
<dbReference type="AlphaFoldDB" id="A0AA52H9Z1"/>
<accession>A0AA52H9Z1</accession>
<dbReference type="InterPro" id="IPR021959">
    <property type="entry name" value="DUF3576"/>
</dbReference>
<sequence length="143" mass="15521">MKNLIKTAMIVAVGLTLGACSIFGGDKGGKNIEPKTTALGVNGYLWQATLDTLDFMSVSSSDPSAGFIVTEWHTDPNSKDERIKVTVRFLTEQLRSDGLKVIVVRQKNMDGSWVNQDVAAGTELRIQDAILLAARNLKQGINN</sequence>
<dbReference type="KEGG" id="tmk:QGN29_04815"/>
<evidence type="ECO:0000256" key="1">
    <source>
        <dbReference type="SAM" id="SignalP"/>
    </source>
</evidence>
<feature type="signal peptide" evidence="1">
    <location>
        <begin position="1"/>
        <end position="24"/>
    </location>
</feature>
<gene>
    <name evidence="2" type="ORF">QGN29_04815</name>
</gene>
<dbReference type="RefSeq" id="WP_310799549.1">
    <property type="nucleotide sequence ID" value="NZ_CP123872.1"/>
</dbReference>
<evidence type="ECO:0000313" key="2">
    <source>
        <dbReference type="EMBL" id="WND03696.1"/>
    </source>
</evidence>